<accession>Q6AJF5</accession>
<evidence type="ECO:0000313" key="1">
    <source>
        <dbReference type="EMBL" id="CAG37525.1"/>
    </source>
</evidence>
<gene>
    <name evidence="1" type="ordered locus">DP2796</name>
</gene>
<dbReference type="RefSeq" id="WP_011190037.1">
    <property type="nucleotide sequence ID" value="NC_006138.1"/>
</dbReference>
<dbReference type="Proteomes" id="UP000000602">
    <property type="component" value="Chromosome"/>
</dbReference>
<protein>
    <recommendedName>
        <fullName evidence="3">DUF177 domain-containing protein</fullName>
    </recommendedName>
</protein>
<dbReference type="OrthoDB" id="9790372at2"/>
<dbReference type="STRING" id="177439.DP2796"/>
<dbReference type="AlphaFoldDB" id="Q6AJF5"/>
<dbReference type="eggNOG" id="COG1399">
    <property type="taxonomic scope" value="Bacteria"/>
</dbReference>
<dbReference type="PANTHER" id="PTHR34374:SF1">
    <property type="entry name" value="LARGE RIBOSOMAL RNA SUBUNIT ACCUMULATION PROTEIN YCED HOMOLOG 1, CHLOROPLASTIC"/>
    <property type="match status" value="1"/>
</dbReference>
<evidence type="ECO:0000313" key="2">
    <source>
        <dbReference type="Proteomes" id="UP000000602"/>
    </source>
</evidence>
<keyword evidence="2" id="KW-1185">Reference proteome</keyword>
<dbReference type="KEGG" id="dps:DP2796"/>
<dbReference type="InterPro" id="IPR003772">
    <property type="entry name" value="YceD"/>
</dbReference>
<dbReference type="Pfam" id="PF02620">
    <property type="entry name" value="YceD"/>
    <property type="match status" value="1"/>
</dbReference>
<name>Q6AJF5_DESPS</name>
<proteinExistence type="predicted"/>
<dbReference type="EMBL" id="CR522870">
    <property type="protein sequence ID" value="CAG37525.1"/>
    <property type="molecule type" value="Genomic_DNA"/>
</dbReference>
<sequence>MKLDFSEIVGASRVFSCENTGWYSWPEELVGGELVAHYSVVRQNNEAVVLAGSLTGCCVGTCVSCGEKVNLAIQSEFAYTLTTKEEIISDLAEVEFEVDDLMTVYLEEPVVDVEELLREQAELSLPLRVECREDCKGICAGCGVLLNEQKCQCSPYDSTSPFAVLKKLSQR</sequence>
<dbReference type="PANTHER" id="PTHR34374">
    <property type="entry name" value="LARGE RIBOSOMAL RNA SUBUNIT ACCUMULATION PROTEIN YCED HOMOLOG 1, CHLOROPLASTIC"/>
    <property type="match status" value="1"/>
</dbReference>
<dbReference type="HOGENOM" id="CLU_100236_1_0_7"/>
<evidence type="ECO:0008006" key="3">
    <source>
        <dbReference type="Google" id="ProtNLM"/>
    </source>
</evidence>
<reference evidence="2" key="1">
    <citation type="journal article" date="2004" name="Environ. Microbiol.">
        <title>The genome of Desulfotalea psychrophila, a sulfate-reducing bacterium from permanently cold Arctic sediments.</title>
        <authorList>
            <person name="Rabus R."/>
            <person name="Ruepp A."/>
            <person name="Frickey T."/>
            <person name="Rattei T."/>
            <person name="Fartmann B."/>
            <person name="Stark M."/>
            <person name="Bauer M."/>
            <person name="Zibat A."/>
            <person name="Lombardot T."/>
            <person name="Becker I."/>
            <person name="Amann J."/>
            <person name="Gellner K."/>
            <person name="Teeling H."/>
            <person name="Leuschner W.D."/>
            <person name="Gloeckner F.-O."/>
            <person name="Lupas A.N."/>
            <person name="Amann R."/>
            <person name="Klenk H.-P."/>
        </authorList>
    </citation>
    <scope>NUCLEOTIDE SEQUENCE [LARGE SCALE GENOMIC DNA]</scope>
    <source>
        <strain evidence="2">DSM 12343 / LSv54</strain>
    </source>
</reference>
<organism evidence="1 2">
    <name type="scientific">Desulfotalea psychrophila (strain LSv54 / DSM 12343)</name>
    <dbReference type="NCBI Taxonomy" id="177439"/>
    <lineage>
        <taxon>Bacteria</taxon>
        <taxon>Pseudomonadati</taxon>
        <taxon>Thermodesulfobacteriota</taxon>
        <taxon>Desulfobulbia</taxon>
        <taxon>Desulfobulbales</taxon>
        <taxon>Desulfocapsaceae</taxon>
        <taxon>Desulfotalea</taxon>
    </lineage>
</organism>